<protein>
    <submittedName>
        <fullName evidence="1">DUF4288 domain-containing protein</fullName>
    </submittedName>
</protein>
<gene>
    <name evidence="1" type="ORF">O0955_17135</name>
</gene>
<dbReference type="RefSeq" id="WP_269428786.1">
    <property type="nucleotide sequence ID" value="NZ_JAPWGM010000007.1"/>
</dbReference>
<accession>A0ABT4LCT9</accession>
<proteinExistence type="predicted"/>
<dbReference type="Proteomes" id="UP001144347">
    <property type="component" value="Unassembled WGS sequence"/>
</dbReference>
<name>A0ABT4LCT9_9SPHI</name>
<dbReference type="EMBL" id="JAPWGM010000007">
    <property type="protein sequence ID" value="MCZ4245737.1"/>
    <property type="molecule type" value="Genomic_DNA"/>
</dbReference>
<dbReference type="InterPro" id="IPR025630">
    <property type="entry name" value="DUF4288"/>
</dbReference>
<organism evidence="1 2">
    <name type="scientific">Pedobacter punctiformis</name>
    <dbReference type="NCBI Taxonomy" id="3004097"/>
    <lineage>
        <taxon>Bacteria</taxon>
        <taxon>Pseudomonadati</taxon>
        <taxon>Bacteroidota</taxon>
        <taxon>Sphingobacteriia</taxon>
        <taxon>Sphingobacteriales</taxon>
        <taxon>Sphingobacteriaceae</taxon>
        <taxon>Pedobacter</taxon>
    </lineage>
</organism>
<reference evidence="1" key="1">
    <citation type="submission" date="2022-12" db="EMBL/GenBank/DDBJ databases">
        <title>Genome sequence of HCMS5-2.</title>
        <authorList>
            <person name="Woo H."/>
        </authorList>
    </citation>
    <scope>NUCLEOTIDE SEQUENCE</scope>
    <source>
        <strain evidence="1">HCMS5-2</strain>
    </source>
</reference>
<evidence type="ECO:0000313" key="1">
    <source>
        <dbReference type="EMBL" id="MCZ4245737.1"/>
    </source>
</evidence>
<keyword evidence="2" id="KW-1185">Reference proteome</keyword>
<dbReference type="Pfam" id="PF14119">
    <property type="entry name" value="DUF4288"/>
    <property type="match status" value="1"/>
</dbReference>
<evidence type="ECO:0000313" key="2">
    <source>
        <dbReference type="Proteomes" id="UP001144347"/>
    </source>
</evidence>
<sequence>MKWFAVNYVYQIICGEGKHTPQFNEQIRLIKEIDIKSAFKKAKMLATEYNSSFKNFLNENVIWEFVGVGGIAEIVEPGEGVEISSVILEPVSVKDYLEKIKHRNKLLTETN</sequence>
<comment type="caution">
    <text evidence="1">The sequence shown here is derived from an EMBL/GenBank/DDBJ whole genome shotgun (WGS) entry which is preliminary data.</text>
</comment>